<sequence>MSRTNDGGLDVGRKPIREDASVANLTGDDPLCLCCGVAKLSVARPNRPLPPWQAIGACFSVRSVGQIQRPSSHIRADQSA</sequence>
<dbReference type="Proteomes" id="UP000199413">
    <property type="component" value="Unassembled WGS sequence"/>
</dbReference>
<protein>
    <submittedName>
        <fullName evidence="1">Uncharacterized protein</fullName>
    </submittedName>
</protein>
<reference evidence="2" key="1">
    <citation type="submission" date="2016-06" db="EMBL/GenBank/DDBJ databases">
        <authorList>
            <person name="Varghese N."/>
            <person name="Submissions Spin"/>
        </authorList>
    </citation>
    <scope>NUCLEOTIDE SEQUENCE [LARGE SCALE GENOMIC DNA]</scope>
    <source>
        <strain evidence="2">DSM 45431</strain>
    </source>
</reference>
<proteinExistence type="predicted"/>
<evidence type="ECO:0000313" key="2">
    <source>
        <dbReference type="Proteomes" id="UP000199413"/>
    </source>
</evidence>
<keyword evidence="2" id="KW-1185">Reference proteome</keyword>
<gene>
    <name evidence="1" type="ORF">GA0070624_1553</name>
</gene>
<dbReference type="AlphaFoldDB" id="A0A1C6RMZ8"/>
<organism evidence="1 2">
    <name type="scientific">Micromonospora rhizosphaerae</name>
    <dbReference type="NCBI Taxonomy" id="568872"/>
    <lineage>
        <taxon>Bacteria</taxon>
        <taxon>Bacillati</taxon>
        <taxon>Actinomycetota</taxon>
        <taxon>Actinomycetes</taxon>
        <taxon>Micromonosporales</taxon>
        <taxon>Micromonosporaceae</taxon>
        <taxon>Micromonospora</taxon>
    </lineage>
</organism>
<dbReference type="EMBL" id="FMHV01000002">
    <property type="protein sequence ID" value="SCL18545.1"/>
    <property type="molecule type" value="Genomic_DNA"/>
</dbReference>
<name>A0A1C6RMZ8_9ACTN</name>
<accession>A0A1C6RMZ8</accession>
<evidence type="ECO:0000313" key="1">
    <source>
        <dbReference type="EMBL" id="SCL18545.1"/>
    </source>
</evidence>